<comment type="caution">
    <text evidence="1">The sequence shown here is derived from an EMBL/GenBank/DDBJ whole genome shotgun (WGS) entry which is preliminary data.</text>
</comment>
<keyword evidence="2" id="KW-1185">Reference proteome</keyword>
<reference evidence="2" key="1">
    <citation type="submission" date="2024-07" db="EMBL/GenBank/DDBJ databases">
        <title>Two chromosome-level genome assemblies of Korean endemic species Abeliophyllum distichum and Forsythia ovata (Oleaceae).</title>
        <authorList>
            <person name="Jang H."/>
        </authorList>
    </citation>
    <scope>NUCLEOTIDE SEQUENCE [LARGE SCALE GENOMIC DNA]</scope>
</reference>
<organism evidence="1 2">
    <name type="scientific">Forsythia ovata</name>
    <dbReference type="NCBI Taxonomy" id="205694"/>
    <lineage>
        <taxon>Eukaryota</taxon>
        <taxon>Viridiplantae</taxon>
        <taxon>Streptophyta</taxon>
        <taxon>Embryophyta</taxon>
        <taxon>Tracheophyta</taxon>
        <taxon>Spermatophyta</taxon>
        <taxon>Magnoliopsida</taxon>
        <taxon>eudicotyledons</taxon>
        <taxon>Gunneridae</taxon>
        <taxon>Pentapetalae</taxon>
        <taxon>asterids</taxon>
        <taxon>lamiids</taxon>
        <taxon>Lamiales</taxon>
        <taxon>Oleaceae</taxon>
        <taxon>Forsythieae</taxon>
        <taxon>Forsythia</taxon>
    </lineage>
</organism>
<name>A0ABD1TTJ0_9LAMI</name>
<evidence type="ECO:0000313" key="2">
    <source>
        <dbReference type="Proteomes" id="UP001604277"/>
    </source>
</evidence>
<proteinExistence type="predicted"/>
<dbReference type="AlphaFoldDB" id="A0ABD1TTJ0"/>
<dbReference type="Proteomes" id="UP001604277">
    <property type="component" value="Unassembled WGS sequence"/>
</dbReference>
<dbReference type="EMBL" id="JBFOLJ010000008">
    <property type="protein sequence ID" value="KAL2515853.1"/>
    <property type="molecule type" value="Genomic_DNA"/>
</dbReference>
<gene>
    <name evidence="1" type="ORF">Fot_29824</name>
</gene>
<accession>A0ABD1TTJ0</accession>
<evidence type="ECO:0000313" key="1">
    <source>
        <dbReference type="EMBL" id="KAL2515853.1"/>
    </source>
</evidence>
<sequence>MDDTGFHRFLGHLDPRAQEFLPTTIIPLLPLQIYYPQLSPPPYLPREALPPYMGYPQQHFANLLPPVYLSPVEPQPLPVSLPPSLSSPTRTLLLSMVSTNVSESTVMQELEVFGDVRVVLMEQMSDGVAYSFNAYPHSSTSSTGAWPYFWSSCVGPVYLSGDLCPSRWKRSRNHCYIQFRSSSFHS</sequence>
<protein>
    <submittedName>
        <fullName evidence="1">Protein terminal ear1-like</fullName>
    </submittedName>
</protein>